<keyword evidence="3" id="KW-1185">Reference proteome</keyword>
<evidence type="ECO:0000313" key="3">
    <source>
        <dbReference type="Proteomes" id="UP000664859"/>
    </source>
</evidence>
<dbReference type="AlphaFoldDB" id="A0A835Z2U5"/>
<name>A0A835Z2U5_9STRA</name>
<feature type="region of interest" description="Disordered" evidence="1">
    <location>
        <begin position="168"/>
        <end position="187"/>
    </location>
</feature>
<accession>A0A835Z2U5</accession>
<sequence length="187" mass="18940">MAHRWQRAVAQLVAAQPAATQLAATRLAAAHSTWQQASTHADSICCCGDEGSGGGGSKHVPPTADAHKACDEEATLSTVASALNACSPGTNNTTGDNVPAAAAVADARAPGGAAPAATAVRLLPELPPALPPLQQNRKCEHGRGGQRQAQLREHRMGQCERLHRALPLPLLPPSSAEPAAAAVAATA</sequence>
<evidence type="ECO:0000313" key="2">
    <source>
        <dbReference type="EMBL" id="KAG5181233.1"/>
    </source>
</evidence>
<proteinExistence type="predicted"/>
<dbReference type="Proteomes" id="UP000664859">
    <property type="component" value="Unassembled WGS sequence"/>
</dbReference>
<dbReference type="EMBL" id="JAFCMP010000334">
    <property type="protein sequence ID" value="KAG5181233.1"/>
    <property type="molecule type" value="Genomic_DNA"/>
</dbReference>
<gene>
    <name evidence="2" type="ORF">JKP88DRAFT_273314</name>
</gene>
<comment type="caution">
    <text evidence="2">The sequence shown here is derived from an EMBL/GenBank/DDBJ whole genome shotgun (WGS) entry which is preliminary data.</text>
</comment>
<protein>
    <submittedName>
        <fullName evidence="2">Uncharacterized protein</fullName>
    </submittedName>
</protein>
<organism evidence="2 3">
    <name type="scientific">Tribonema minus</name>
    <dbReference type="NCBI Taxonomy" id="303371"/>
    <lineage>
        <taxon>Eukaryota</taxon>
        <taxon>Sar</taxon>
        <taxon>Stramenopiles</taxon>
        <taxon>Ochrophyta</taxon>
        <taxon>PX clade</taxon>
        <taxon>Xanthophyceae</taxon>
        <taxon>Tribonematales</taxon>
        <taxon>Tribonemataceae</taxon>
        <taxon>Tribonema</taxon>
    </lineage>
</organism>
<evidence type="ECO:0000256" key="1">
    <source>
        <dbReference type="SAM" id="MobiDB-lite"/>
    </source>
</evidence>
<reference evidence="2" key="1">
    <citation type="submission" date="2021-02" db="EMBL/GenBank/DDBJ databases">
        <title>First Annotated Genome of the Yellow-green Alga Tribonema minus.</title>
        <authorList>
            <person name="Mahan K.M."/>
        </authorList>
    </citation>
    <scope>NUCLEOTIDE SEQUENCE</scope>
    <source>
        <strain evidence="2">UTEX B ZZ1240</strain>
    </source>
</reference>
<feature type="region of interest" description="Disordered" evidence="1">
    <location>
        <begin position="134"/>
        <end position="155"/>
    </location>
</feature>